<proteinExistence type="predicted"/>
<evidence type="ECO:0000313" key="3">
    <source>
        <dbReference type="Proteomes" id="UP001266305"/>
    </source>
</evidence>
<dbReference type="EMBL" id="JASSZA010000016">
    <property type="protein sequence ID" value="KAK2091219.1"/>
    <property type="molecule type" value="Genomic_DNA"/>
</dbReference>
<sequence length="187" mass="21248">MKPSPDENTLEKEKLQQVGGAQEVRELQIIDPPISVLGSGGSISDPMGAGSSLPPSSLKPSISRMNCMLWRQTVESGGNSLFTDHLAGGAQHRWRKRVKVAGQIQAWWCGVLVCRTLLVAALRAWIIQCWWRTLVQRQIRHRRQELLRAYVIQEQVAVKLQACVRMWQCRQHYCQMCNALCLFQVPE</sequence>
<name>A0ABQ9U2C6_SAGOE</name>
<dbReference type="InterPro" id="IPR039887">
    <property type="entry name" value="IQCF"/>
</dbReference>
<evidence type="ECO:0008006" key="4">
    <source>
        <dbReference type="Google" id="ProtNLM"/>
    </source>
</evidence>
<accession>A0ABQ9U2C6</accession>
<dbReference type="PROSITE" id="PS50096">
    <property type="entry name" value="IQ"/>
    <property type="match status" value="1"/>
</dbReference>
<dbReference type="Proteomes" id="UP001266305">
    <property type="component" value="Unassembled WGS sequence"/>
</dbReference>
<feature type="region of interest" description="Disordered" evidence="1">
    <location>
        <begin position="1"/>
        <end position="22"/>
    </location>
</feature>
<organism evidence="2 3">
    <name type="scientific">Saguinus oedipus</name>
    <name type="common">Cotton-top tamarin</name>
    <name type="synonym">Oedipomidas oedipus</name>
    <dbReference type="NCBI Taxonomy" id="9490"/>
    <lineage>
        <taxon>Eukaryota</taxon>
        <taxon>Metazoa</taxon>
        <taxon>Chordata</taxon>
        <taxon>Craniata</taxon>
        <taxon>Vertebrata</taxon>
        <taxon>Euteleostomi</taxon>
        <taxon>Mammalia</taxon>
        <taxon>Eutheria</taxon>
        <taxon>Euarchontoglires</taxon>
        <taxon>Primates</taxon>
        <taxon>Haplorrhini</taxon>
        <taxon>Platyrrhini</taxon>
        <taxon>Cebidae</taxon>
        <taxon>Callitrichinae</taxon>
        <taxon>Saguinus</taxon>
    </lineage>
</organism>
<evidence type="ECO:0000256" key="1">
    <source>
        <dbReference type="SAM" id="MobiDB-lite"/>
    </source>
</evidence>
<dbReference type="PANTHER" id="PTHR21633:SF5">
    <property type="entry name" value="IQ DOMAIN-CONTAINING PROTEIN F3"/>
    <property type="match status" value="1"/>
</dbReference>
<evidence type="ECO:0000313" key="2">
    <source>
        <dbReference type="EMBL" id="KAK2091219.1"/>
    </source>
</evidence>
<comment type="caution">
    <text evidence="2">The sequence shown here is derived from an EMBL/GenBank/DDBJ whole genome shotgun (WGS) entry which is preliminary data.</text>
</comment>
<keyword evidence="3" id="KW-1185">Reference proteome</keyword>
<dbReference type="PANTHER" id="PTHR21633">
    <property type="entry name" value="IQ MOTIF CONTAINING F"/>
    <property type="match status" value="1"/>
</dbReference>
<reference evidence="2 3" key="1">
    <citation type="submission" date="2023-05" db="EMBL/GenBank/DDBJ databases">
        <title>B98-5 Cell Line De Novo Hybrid Assembly: An Optical Mapping Approach.</title>
        <authorList>
            <person name="Kananen K."/>
            <person name="Auerbach J.A."/>
            <person name="Kautto E."/>
            <person name="Blachly J.S."/>
        </authorList>
    </citation>
    <scope>NUCLEOTIDE SEQUENCE [LARGE SCALE GENOMIC DNA]</scope>
    <source>
        <strain evidence="2">B95-8</strain>
        <tissue evidence="2">Cell line</tissue>
    </source>
</reference>
<gene>
    <name evidence="2" type="ORF">P7K49_030503</name>
</gene>
<dbReference type="Gene3D" id="1.20.5.190">
    <property type="match status" value="1"/>
</dbReference>
<protein>
    <recommendedName>
        <fullName evidence="4">IQ domain-containing protein F3</fullName>
    </recommendedName>
</protein>